<proteinExistence type="predicted"/>
<dbReference type="AlphaFoldDB" id="A0AAN7ZNL9"/>
<evidence type="ECO:0000313" key="1">
    <source>
        <dbReference type="EMBL" id="KAK5700010.1"/>
    </source>
</evidence>
<sequence>MASPTSQQPRLDAVSQEVHNIILTDLSPPEDERYHNKKDFQTYNLVCKATSVAVKPSLFQHMSVTIRLNDVLPLDQASWTEPGLVGVLRDSPWIAEHVKSLRLRIEPFPFRTWDEEEFAALVARWATTSDAGAFHLRTMTSAARSTPSPERTKLAQWYPLLQKTRPLVVALFELLPRVNHVEAGRWHKRVTRKVKFPLPEKGSMETTMRLLSDSGAATALVNTMPATVKSYSFRCHVNPGVIGAHAQDFVEYLPLGIDNQQTFDLAATGPDSDWTNFTTGLVGRSSQIERLDLNICNLQTARFHWSVPSPVTSPDFAVAYWRTLLLSIHNLRDLTLTTSDDDMPPIERVKHLIALTNDMVMPSVRRLHLKGWVVPPVFFSERVWVVFPNIEDFSLQDVATAGGGTHAWHTVLGQLPEEARARGSAVTISIANPGYTWCRSEQQQTSVALLVFGTHPLIDLPARLRVEHPV</sequence>
<protein>
    <submittedName>
        <fullName evidence="1">Uncharacterized protein</fullName>
    </submittedName>
</protein>
<accession>A0AAN7ZNL9</accession>
<dbReference type="EMBL" id="JAVRQU010000008">
    <property type="protein sequence ID" value="KAK5700010.1"/>
    <property type="molecule type" value="Genomic_DNA"/>
</dbReference>
<name>A0AAN7ZNL9_9PEZI</name>
<gene>
    <name evidence="1" type="ORF">LTR97_006144</name>
</gene>
<comment type="caution">
    <text evidence="1">The sequence shown here is derived from an EMBL/GenBank/DDBJ whole genome shotgun (WGS) entry which is preliminary data.</text>
</comment>
<dbReference type="Proteomes" id="UP001310594">
    <property type="component" value="Unassembled WGS sequence"/>
</dbReference>
<reference evidence="1" key="1">
    <citation type="submission" date="2023-08" db="EMBL/GenBank/DDBJ databases">
        <title>Black Yeasts Isolated from many extreme environments.</title>
        <authorList>
            <person name="Coleine C."/>
            <person name="Stajich J.E."/>
            <person name="Selbmann L."/>
        </authorList>
    </citation>
    <scope>NUCLEOTIDE SEQUENCE</scope>
    <source>
        <strain evidence="1">CCFEE 5810</strain>
    </source>
</reference>
<organism evidence="1 2">
    <name type="scientific">Elasticomyces elasticus</name>
    <dbReference type="NCBI Taxonomy" id="574655"/>
    <lineage>
        <taxon>Eukaryota</taxon>
        <taxon>Fungi</taxon>
        <taxon>Dikarya</taxon>
        <taxon>Ascomycota</taxon>
        <taxon>Pezizomycotina</taxon>
        <taxon>Dothideomycetes</taxon>
        <taxon>Dothideomycetidae</taxon>
        <taxon>Mycosphaerellales</taxon>
        <taxon>Teratosphaeriaceae</taxon>
        <taxon>Elasticomyces</taxon>
    </lineage>
</organism>
<evidence type="ECO:0000313" key="2">
    <source>
        <dbReference type="Proteomes" id="UP001310594"/>
    </source>
</evidence>